<organism evidence="1 2">
    <name type="scientific">[Mycobacterium] kokjensenii</name>
    <dbReference type="NCBI Taxonomy" id="3064287"/>
    <lineage>
        <taxon>Bacteria</taxon>
        <taxon>Bacillati</taxon>
        <taxon>Actinomycetota</taxon>
        <taxon>Actinomycetes</taxon>
        <taxon>Mycobacteriales</taxon>
        <taxon>Mycobacteriaceae</taxon>
        <taxon>Mycolicibacter</taxon>
    </lineage>
</organism>
<dbReference type="InterPro" id="IPR022536">
    <property type="entry name" value="EspC"/>
</dbReference>
<dbReference type="Pfam" id="PF10824">
    <property type="entry name" value="T7SS_ESX_EspC"/>
    <property type="match status" value="1"/>
</dbReference>
<protein>
    <submittedName>
        <fullName evidence="1">ESX-1 secretion-associated protein</fullName>
    </submittedName>
</protein>
<dbReference type="Proteomes" id="UP001190336">
    <property type="component" value="Chromosome"/>
</dbReference>
<name>A0ABM9L5Y9_9MYCO</name>
<keyword evidence="2" id="KW-1185">Reference proteome</keyword>
<sequence>MPEKIHVNPDVLINAAGNHREVSEYLSTATASHADIEATLNSLGPIYSEFRQAAVALLDARKNCYDDQADAHAEMSDNLQRAVAMWDEHEDAAANTFRGLTDGHR</sequence>
<evidence type="ECO:0000313" key="1">
    <source>
        <dbReference type="EMBL" id="CAJ1492982.1"/>
    </source>
</evidence>
<proteinExistence type="predicted"/>
<reference evidence="1 2" key="1">
    <citation type="submission" date="2023-08" db="EMBL/GenBank/DDBJ databases">
        <authorList>
            <person name="Folkvardsen B D."/>
            <person name="Norman A."/>
        </authorList>
    </citation>
    <scope>NUCLEOTIDE SEQUENCE [LARGE SCALE GENOMIC DNA]</scope>
    <source>
        <strain evidence="1 2">Mu0083</strain>
    </source>
</reference>
<dbReference type="EMBL" id="OY726394">
    <property type="protein sequence ID" value="CAJ1492982.1"/>
    <property type="molecule type" value="Genomic_DNA"/>
</dbReference>
<gene>
    <name evidence="1" type="ORF">MU0083_000043</name>
</gene>
<evidence type="ECO:0000313" key="2">
    <source>
        <dbReference type="Proteomes" id="UP001190336"/>
    </source>
</evidence>
<dbReference type="RefSeq" id="WP_308474707.1">
    <property type="nucleotide sequence ID" value="NZ_OY726394.1"/>
</dbReference>
<accession>A0ABM9L5Y9</accession>